<comment type="caution">
    <text evidence="2">The sequence shown here is derived from an EMBL/GenBank/DDBJ whole genome shotgun (WGS) entry which is preliminary data.</text>
</comment>
<protein>
    <submittedName>
        <fullName evidence="2">Uncharacterized protein</fullName>
    </submittedName>
</protein>
<accession>A0A8H8RT72</accession>
<dbReference type="EMBL" id="QGMJ01000182">
    <property type="protein sequence ID" value="TVY40358.1"/>
    <property type="molecule type" value="Genomic_DNA"/>
</dbReference>
<feature type="compositionally biased region" description="Basic and acidic residues" evidence="1">
    <location>
        <begin position="58"/>
        <end position="68"/>
    </location>
</feature>
<reference evidence="2 3" key="1">
    <citation type="submission" date="2018-05" db="EMBL/GenBank/DDBJ databases">
        <title>Genome sequencing and assembly of the regulated plant pathogen Lachnellula willkommii and related sister species for the development of diagnostic species identification markers.</title>
        <authorList>
            <person name="Giroux E."/>
            <person name="Bilodeau G."/>
        </authorList>
    </citation>
    <scope>NUCLEOTIDE SEQUENCE [LARGE SCALE GENOMIC DNA]</scope>
    <source>
        <strain evidence="2 3">CBS 197.66</strain>
    </source>
</reference>
<evidence type="ECO:0000313" key="2">
    <source>
        <dbReference type="EMBL" id="TVY40358.1"/>
    </source>
</evidence>
<evidence type="ECO:0000313" key="3">
    <source>
        <dbReference type="Proteomes" id="UP000462212"/>
    </source>
</evidence>
<sequence>MAAEPTTPIRVPKAAATYTPSTQDPDLRHQINTILLKRRAYFKNPRNAPAYPQHVPHKLADANPDTRPHPTTLRRYINLPPADEPCAGGYQERCQGGGWEWECGLGGSEGGRRGGTEDYEGVFGWGR</sequence>
<keyword evidence="3" id="KW-1185">Reference proteome</keyword>
<dbReference type="Proteomes" id="UP000462212">
    <property type="component" value="Unassembled WGS sequence"/>
</dbReference>
<gene>
    <name evidence="2" type="ORF">LSUB1_G003561</name>
</gene>
<evidence type="ECO:0000256" key="1">
    <source>
        <dbReference type="SAM" id="MobiDB-lite"/>
    </source>
</evidence>
<proteinExistence type="predicted"/>
<dbReference type="AlphaFoldDB" id="A0A8H8RT72"/>
<feature type="region of interest" description="Disordered" evidence="1">
    <location>
        <begin position="46"/>
        <end position="69"/>
    </location>
</feature>
<name>A0A8H8RT72_9HELO</name>
<dbReference type="OrthoDB" id="5355007at2759"/>
<organism evidence="2 3">
    <name type="scientific">Lachnellula subtilissima</name>
    <dbReference type="NCBI Taxonomy" id="602034"/>
    <lineage>
        <taxon>Eukaryota</taxon>
        <taxon>Fungi</taxon>
        <taxon>Dikarya</taxon>
        <taxon>Ascomycota</taxon>
        <taxon>Pezizomycotina</taxon>
        <taxon>Leotiomycetes</taxon>
        <taxon>Helotiales</taxon>
        <taxon>Lachnaceae</taxon>
        <taxon>Lachnellula</taxon>
    </lineage>
</organism>